<evidence type="ECO:0000256" key="5">
    <source>
        <dbReference type="ARBA" id="ARBA00038359"/>
    </source>
</evidence>
<dbReference type="AlphaFoldDB" id="A0A3D8R7B5"/>
<feature type="transmembrane region" description="Helical" evidence="7">
    <location>
        <begin position="208"/>
        <end position="226"/>
    </location>
</feature>
<proteinExistence type="inferred from homology"/>
<evidence type="ECO:0000256" key="4">
    <source>
        <dbReference type="ARBA" id="ARBA00023136"/>
    </source>
</evidence>
<name>A0A3D8R7B5_9HELO</name>
<organism evidence="9 10">
    <name type="scientific">Coleophoma crateriformis</name>
    <dbReference type="NCBI Taxonomy" id="565419"/>
    <lineage>
        <taxon>Eukaryota</taxon>
        <taxon>Fungi</taxon>
        <taxon>Dikarya</taxon>
        <taxon>Ascomycota</taxon>
        <taxon>Pezizomycotina</taxon>
        <taxon>Leotiomycetes</taxon>
        <taxon>Helotiales</taxon>
        <taxon>Dermateaceae</taxon>
        <taxon>Coleophoma</taxon>
    </lineage>
</organism>
<dbReference type="Proteomes" id="UP000256328">
    <property type="component" value="Unassembled WGS sequence"/>
</dbReference>
<keyword evidence="3 7" id="KW-1133">Transmembrane helix</keyword>
<feature type="transmembrane region" description="Helical" evidence="7">
    <location>
        <begin position="12"/>
        <end position="33"/>
    </location>
</feature>
<feature type="domain" description="Rhodopsin" evidence="8">
    <location>
        <begin position="29"/>
        <end position="270"/>
    </location>
</feature>
<dbReference type="GO" id="GO:0016020">
    <property type="term" value="C:membrane"/>
    <property type="evidence" value="ECO:0007669"/>
    <property type="project" value="UniProtKB-SubCell"/>
</dbReference>
<dbReference type="PANTHER" id="PTHR33048:SF96">
    <property type="entry name" value="INTEGRAL MEMBRANE PROTEIN"/>
    <property type="match status" value="1"/>
</dbReference>
<evidence type="ECO:0000256" key="6">
    <source>
        <dbReference type="SAM" id="MobiDB-lite"/>
    </source>
</evidence>
<protein>
    <recommendedName>
        <fullName evidence="8">Rhodopsin domain-containing protein</fullName>
    </recommendedName>
</protein>
<feature type="compositionally biased region" description="Polar residues" evidence="6">
    <location>
        <begin position="344"/>
        <end position="358"/>
    </location>
</feature>
<evidence type="ECO:0000256" key="1">
    <source>
        <dbReference type="ARBA" id="ARBA00004141"/>
    </source>
</evidence>
<dbReference type="InterPro" id="IPR049326">
    <property type="entry name" value="Rhodopsin_dom_fungi"/>
</dbReference>
<gene>
    <name evidence="9" type="ORF">BP5796_08304</name>
</gene>
<reference evidence="9 10" key="1">
    <citation type="journal article" date="2018" name="IMA Fungus">
        <title>IMA Genome-F 9: Draft genome sequence of Annulohypoxylon stygium, Aspergillus mulundensis, Berkeleyomyces basicola (syn. Thielaviopsis basicola), Ceratocystis smalleyi, two Cercospora beticola strains, Coleophoma cylindrospora, Fusarium fracticaudum, Phialophora cf. hyalina, and Morchella septimelata.</title>
        <authorList>
            <person name="Wingfield B.D."/>
            <person name="Bills G.F."/>
            <person name="Dong Y."/>
            <person name="Huang W."/>
            <person name="Nel W.J."/>
            <person name="Swalarsk-Parry B.S."/>
            <person name="Vaghefi N."/>
            <person name="Wilken P.M."/>
            <person name="An Z."/>
            <person name="de Beer Z.W."/>
            <person name="De Vos L."/>
            <person name="Chen L."/>
            <person name="Duong T.A."/>
            <person name="Gao Y."/>
            <person name="Hammerbacher A."/>
            <person name="Kikkert J.R."/>
            <person name="Li Y."/>
            <person name="Li H."/>
            <person name="Li K."/>
            <person name="Li Q."/>
            <person name="Liu X."/>
            <person name="Ma X."/>
            <person name="Naidoo K."/>
            <person name="Pethybridge S.J."/>
            <person name="Sun J."/>
            <person name="Steenkamp E.T."/>
            <person name="van der Nest M.A."/>
            <person name="van Wyk S."/>
            <person name="Wingfield M.J."/>
            <person name="Xiong C."/>
            <person name="Yue Q."/>
            <person name="Zhang X."/>
        </authorList>
    </citation>
    <scope>NUCLEOTIDE SEQUENCE [LARGE SCALE GENOMIC DNA]</scope>
    <source>
        <strain evidence="9 10">BP5796</strain>
    </source>
</reference>
<dbReference type="EMBL" id="PDLN01000012">
    <property type="protein sequence ID" value="RDW69907.1"/>
    <property type="molecule type" value="Genomic_DNA"/>
</dbReference>
<sequence length="376" mass="41183">MTVPVRDKGPAVLGVAGLFLTLSTIAIILRAYCRIVVVRNFGYDDYFAVIAWIFFVFFCTFAITGVHHGTGQHASDLPPAEIPVGLKWWWACEPVYVLANMSLKLSIGIFLLRIAVARTHRIIIWTVIVVSEVYGAAYFLLFCMQCLPSKYFWTQYTGGTGSCMNTKIIIDATYVYSAISCWSDWTLGIIPVFLVWNLQMNSRTKLSVGCILAVGAVASTATIIRIPYVKNLGDVSDFLYATTGVAIWSTSETGIGITASCVATLRPLFRTFFMRTAAGSSSQGPSNVWPKNAGTSGYIRSKSNNANSLFNDEIALRTDVGKVGGVTTVVGCDRDVELGEKNRSGGQRWNHSNGSSEGSHWEEGIMKTVESTQRTH</sequence>
<feature type="transmembrane region" description="Helical" evidence="7">
    <location>
        <begin position="238"/>
        <end position="265"/>
    </location>
</feature>
<dbReference type="OrthoDB" id="3936451at2759"/>
<evidence type="ECO:0000256" key="2">
    <source>
        <dbReference type="ARBA" id="ARBA00022692"/>
    </source>
</evidence>
<feature type="transmembrane region" description="Helical" evidence="7">
    <location>
        <begin position="45"/>
        <end position="68"/>
    </location>
</feature>
<keyword evidence="10" id="KW-1185">Reference proteome</keyword>
<dbReference type="PANTHER" id="PTHR33048">
    <property type="entry name" value="PTH11-LIKE INTEGRAL MEMBRANE PROTEIN (AFU_ORTHOLOGUE AFUA_5G11245)"/>
    <property type="match status" value="1"/>
</dbReference>
<keyword evidence="2 7" id="KW-0812">Transmembrane</keyword>
<evidence type="ECO:0000313" key="10">
    <source>
        <dbReference type="Proteomes" id="UP000256328"/>
    </source>
</evidence>
<feature type="transmembrane region" description="Helical" evidence="7">
    <location>
        <begin position="122"/>
        <end position="141"/>
    </location>
</feature>
<evidence type="ECO:0000256" key="7">
    <source>
        <dbReference type="SAM" id="Phobius"/>
    </source>
</evidence>
<accession>A0A3D8R7B5</accession>
<feature type="region of interest" description="Disordered" evidence="6">
    <location>
        <begin position="338"/>
        <end position="376"/>
    </location>
</feature>
<comment type="similarity">
    <text evidence="5">Belongs to the SAT4 family.</text>
</comment>
<feature type="transmembrane region" description="Helical" evidence="7">
    <location>
        <begin position="88"/>
        <end position="110"/>
    </location>
</feature>
<evidence type="ECO:0000313" key="9">
    <source>
        <dbReference type="EMBL" id="RDW69907.1"/>
    </source>
</evidence>
<evidence type="ECO:0000256" key="3">
    <source>
        <dbReference type="ARBA" id="ARBA00022989"/>
    </source>
</evidence>
<feature type="transmembrane region" description="Helical" evidence="7">
    <location>
        <begin position="174"/>
        <end position="196"/>
    </location>
</feature>
<comment type="caution">
    <text evidence="9">The sequence shown here is derived from an EMBL/GenBank/DDBJ whole genome shotgun (WGS) entry which is preliminary data.</text>
</comment>
<comment type="subcellular location">
    <subcellularLocation>
        <location evidence="1">Membrane</location>
        <topology evidence="1">Multi-pass membrane protein</topology>
    </subcellularLocation>
</comment>
<dbReference type="InterPro" id="IPR052337">
    <property type="entry name" value="SAT4-like"/>
</dbReference>
<keyword evidence="4 7" id="KW-0472">Membrane</keyword>
<evidence type="ECO:0000259" key="8">
    <source>
        <dbReference type="Pfam" id="PF20684"/>
    </source>
</evidence>
<dbReference type="Pfam" id="PF20684">
    <property type="entry name" value="Fung_rhodopsin"/>
    <property type="match status" value="1"/>
</dbReference>